<feature type="compositionally biased region" description="Polar residues" evidence="2">
    <location>
        <begin position="811"/>
        <end position="827"/>
    </location>
</feature>
<keyword evidence="1" id="KW-0175">Coiled coil</keyword>
<protein>
    <submittedName>
        <fullName evidence="3">Uncharacterized protein</fullName>
    </submittedName>
</protein>
<dbReference type="VEuPathDB" id="TriTrypDB:LdCL_170011900"/>
<gene>
    <name evidence="3" type="ORF">LdCL_170011900</name>
</gene>
<evidence type="ECO:0000256" key="1">
    <source>
        <dbReference type="SAM" id="Coils"/>
    </source>
</evidence>
<feature type="region of interest" description="Disordered" evidence="2">
    <location>
        <begin position="394"/>
        <end position="428"/>
    </location>
</feature>
<feature type="region of interest" description="Disordered" evidence="2">
    <location>
        <begin position="803"/>
        <end position="859"/>
    </location>
</feature>
<proteinExistence type="predicted"/>
<evidence type="ECO:0000313" key="3">
    <source>
        <dbReference type="EMBL" id="AYU77823.1"/>
    </source>
</evidence>
<keyword evidence="4" id="KW-1185">Reference proteome</keyword>
<dbReference type="OrthoDB" id="267000at2759"/>
<name>A0A3S7WUE0_LEIDO</name>
<feature type="region of interest" description="Disordered" evidence="2">
    <location>
        <begin position="574"/>
        <end position="605"/>
    </location>
</feature>
<feature type="region of interest" description="Disordered" evidence="2">
    <location>
        <begin position="1"/>
        <end position="21"/>
    </location>
</feature>
<evidence type="ECO:0000313" key="4">
    <source>
        <dbReference type="Proteomes" id="UP000274082"/>
    </source>
</evidence>
<organism evidence="3 4">
    <name type="scientific">Leishmania donovani</name>
    <dbReference type="NCBI Taxonomy" id="5661"/>
    <lineage>
        <taxon>Eukaryota</taxon>
        <taxon>Discoba</taxon>
        <taxon>Euglenozoa</taxon>
        <taxon>Kinetoplastea</taxon>
        <taxon>Metakinetoplastina</taxon>
        <taxon>Trypanosomatida</taxon>
        <taxon>Trypanosomatidae</taxon>
        <taxon>Leishmaniinae</taxon>
        <taxon>Leishmania</taxon>
    </lineage>
</organism>
<dbReference type="VEuPathDB" id="TriTrypDB:LdBPK_170650.1"/>
<dbReference type="VEuPathDB" id="TriTrypDB:LDHU3_17.0950"/>
<dbReference type="Proteomes" id="UP000274082">
    <property type="component" value="Chromosome 17"/>
</dbReference>
<feature type="coiled-coil region" evidence="1">
    <location>
        <begin position="1173"/>
        <end position="1207"/>
    </location>
</feature>
<feature type="compositionally biased region" description="Polar residues" evidence="2">
    <location>
        <begin position="587"/>
        <end position="600"/>
    </location>
</feature>
<evidence type="ECO:0000256" key="2">
    <source>
        <dbReference type="SAM" id="MobiDB-lite"/>
    </source>
</evidence>
<reference evidence="3 4" key="1">
    <citation type="journal article" date="2018" name="Sci. Rep.">
        <title>A complete Leishmania donovani reference genome identifies novel genetic variations associated with virulence.</title>
        <authorList>
            <person name="Lypaczewski P."/>
            <person name="Hoshizaki J."/>
            <person name="Zhang W.-W."/>
            <person name="McCall L.-I."/>
            <person name="Torcivia-Rodriguez J."/>
            <person name="Simonyan V."/>
            <person name="Kaur A."/>
            <person name="Dewar K."/>
            <person name="Matlashewski G."/>
        </authorList>
    </citation>
    <scope>NUCLEOTIDE SEQUENCE [LARGE SCALE GENOMIC DNA]</scope>
    <source>
        <strain evidence="3 4">LdCL</strain>
    </source>
</reference>
<feature type="region of interest" description="Disordered" evidence="2">
    <location>
        <begin position="1391"/>
        <end position="1473"/>
    </location>
</feature>
<feature type="region of interest" description="Disordered" evidence="2">
    <location>
        <begin position="1223"/>
        <end position="1242"/>
    </location>
</feature>
<feature type="compositionally biased region" description="Basic and acidic residues" evidence="2">
    <location>
        <begin position="1428"/>
        <end position="1439"/>
    </location>
</feature>
<accession>A0A3S7WUE0</accession>
<feature type="compositionally biased region" description="Low complexity" evidence="2">
    <location>
        <begin position="7"/>
        <end position="21"/>
    </location>
</feature>
<sequence>MRDSDRSAAFPSSPSASARPATMEVVVQTPFIAVEGLGADAAAAASDYAQKRPVRPQHHADGPDSACLTYTDSCLTARLAEVIAEELLQGHALQRHGGVGSHRIRSASATTAAATGENREVLTFTMGPQGAANSSFLFGGTLGWPSRQRAAPTTVSQSSQALSGLFAAVLNRLFAPANAPADTRVVAAMSVTEVRDAAPLRHPSVLQRPRSTVDLLSGTVLRTEIDEVEGLDDSVDHPSDIPAACYVRVESIHDAMAVLYAALSCSAGWRHTHLLTGEAGHPEANALSSSPTAFAFLQPACEPLEERMCHVCVTLIVSCEPLRPLQHQEVQQQPPWTTQRAMDNFSDEAGHKRGSSGPAALLSAAPEVPAPVGIWKLWDVAGPSVSCGYRPLKTSSPKSAEGQGGRSAVGRTTTAPAAERRAAPAQLPTPRLPWSSRYSLAALTHTCLAEVGATLSTFALPLSRGPVDSLIPVLRHDTSTSLQIASSAVSSCSLVVPICAVVAEATVDDVNSEVLAAAAGWAALGREHQQEGQQHHQGLPRVRGLDNEDAARRVLHEYAVLLRDFVAERYGAADEGGTASPPFATARSPSASLMASQLPASNDEEGRSARQEAARVLRAPPMQASLPTSVAADSSRVAAASECGAALCVGAAPMRRMSMNTVAVGTHAAVTAPLSINVTGDAEDSPGFSLRPRVEADVRSTKLVDVLQRVHHQAHADTRAVGAVRSTDEAALSTAPPATAPASVADTCATAATHAEEARLQRFHALFESESFDVGEKAEATAAMEAVRQDEEPSLFDTRGVMAHKGHHKQQTPLPQHTPQVGNSGSPPSVLRTGRRPGAGAHRREPSSLEGQRAPLPSAPSHIGVESAVHDSMADVDTTAASLCPPQALLYDTTIASQGEGSCAAEVVASAACDAAPHACEGPTHTPAPSLPPPDGALAAFLGPYCDEFVRLCGQMRTDVQAWRAHEAATLDQLSALAERHTRDIQEVATLQRRLAANFGTVDAMPGSSGASTLAGARDRRADVGALLRSALTGGNPDLAASHSATFASTSTLIFEQLVRSEEKVTWLERQLVDWRRRAREASILDTRSTNADAAPLIASEGDGESALELSSSPPAVASRVSATVGSVLSGPREDPAAPHMREAEALLRRLLQRCTRAYAAAQQQGDRWHAQLAQEQAAKSVLQDRVMELEAELAGLRRQRSGAAASPYLHRLPAPARDRAWNGAHASAASRPPTDSPPSCFAAPPSPVAALGSHSLYCTLDGVDAERSLLTAAPVSPIASDVASSLPSSSASRGLQRRCDDVAEPATLWDRMNAQRLATRGRNSAGDRAGTDSFGAVSTQLAVLLSRAVQGGDACAPSARTHPHVGTAAASLTSVAAPASLFEIHVGASSTVSSRGPDSPFRRDASRHSASASFSLAGNAPEVAARAGDRASDVESRERRQRRPPPSRSQHERHVEAATTPPSTTHRSARGIDEGTCGGEVLHHHVGTGTMKIGGGALVCAASHPPPSQCHATSAGELEVYPSAALEALERAATQLEAEAVRLCGAAHNTSSTAPCSQCHVAAIERRQLNGGDEVAVRRDEDIRAVHSSSPSSLCQSMGQLRSATQAVQREARDAAERERAYLSAILFSSTAAGSE</sequence>
<dbReference type="EMBL" id="CP029516">
    <property type="protein sequence ID" value="AYU77823.1"/>
    <property type="molecule type" value="Genomic_DNA"/>
</dbReference>